<feature type="chain" id="PRO_5046405905" evidence="1">
    <location>
        <begin position="27"/>
        <end position="225"/>
    </location>
</feature>
<dbReference type="InterPro" id="IPR013361">
    <property type="entry name" value="Pilus_CpaD"/>
</dbReference>
<organism evidence="2 3">
    <name type="scientific">Symbiopectobacterium purcellii</name>
    <dbReference type="NCBI Taxonomy" id="2871826"/>
    <lineage>
        <taxon>Bacteria</taxon>
        <taxon>Pseudomonadati</taxon>
        <taxon>Pseudomonadota</taxon>
        <taxon>Gammaproteobacteria</taxon>
        <taxon>Enterobacterales</taxon>
        <taxon>Enterobacteriaceae</taxon>
    </lineage>
</organism>
<name>A0ABX9APC8_9ENTR</name>
<dbReference type="Proteomes" id="UP000825886">
    <property type="component" value="Chromosome"/>
</dbReference>
<proteinExistence type="predicted"/>
<dbReference type="NCBIfam" id="TIGR02522">
    <property type="entry name" value="pilus_cpaD"/>
    <property type="match status" value="1"/>
</dbReference>
<protein>
    <submittedName>
        <fullName evidence="2">CpaD family pilus assembly lipoprotein</fullName>
    </submittedName>
</protein>
<reference evidence="2 3" key="1">
    <citation type="submission" date="2021-08" db="EMBL/GenBank/DDBJ databases">
        <title>Culture and genomic analysis of Symbiopectobacterium purcellii sp. nov. gen. nov., isolated from the leafhopper Empoasca decipiens.</title>
        <authorList>
            <person name="Nadal-Jimenez P."/>
            <person name="Siozios S."/>
            <person name="Halliday N."/>
            <person name="Camara M."/>
            <person name="Hurst G.D.D."/>
        </authorList>
    </citation>
    <scope>NUCLEOTIDE SEQUENCE [LARGE SCALE GENOMIC DNA]</scope>
    <source>
        <strain evidence="2 3">SyEd1</strain>
    </source>
</reference>
<dbReference type="EMBL" id="CP081864">
    <property type="protein sequence ID" value="QZN96603.1"/>
    <property type="molecule type" value="Genomic_DNA"/>
</dbReference>
<sequence>MNNHTTTRTSRTLFSLSLCACALLLAACGDSSINKMRTDRFEQPALKPIEVRPTSLAVTLAVAPNGRGFTPESLKQLNVMLKDQGRLAKQTLTLIPHSVRGEQMADRLAVVLKNAGADARNVKQLRRSTASGQTGDLEVISEALAVKTTRCEVNNPDQLMVKPFEGIGYLGCATQNNLAKMVAEPRDLIQAKALDAADGVTAVNSIERYHKGEVKELIDINFDED</sequence>
<evidence type="ECO:0000256" key="1">
    <source>
        <dbReference type="SAM" id="SignalP"/>
    </source>
</evidence>
<dbReference type="Pfam" id="PF09476">
    <property type="entry name" value="Pilus_CpaD"/>
    <property type="match status" value="1"/>
</dbReference>
<keyword evidence="2" id="KW-0449">Lipoprotein</keyword>
<evidence type="ECO:0000313" key="2">
    <source>
        <dbReference type="EMBL" id="QZN96603.1"/>
    </source>
</evidence>
<dbReference type="RefSeq" id="WP_222159630.1">
    <property type="nucleotide sequence ID" value="NZ_CP081864.1"/>
</dbReference>
<dbReference type="InterPro" id="IPR019027">
    <property type="entry name" value="Pilus_biogenesis_CpaD-related"/>
</dbReference>
<evidence type="ECO:0000313" key="3">
    <source>
        <dbReference type="Proteomes" id="UP000825886"/>
    </source>
</evidence>
<accession>A0ABX9APC8</accession>
<gene>
    <name evidence="2" type="ORF">K6K13_03950</name>
</gene>
<keyword evidence="3" id="KW-1185">Reference proteome</keyword>
<feature type="signal peptide" evidence="1">
    <location>
        <begin position="1"/>
        <end position="26"/>
    </location>
</feature>
<keyword evidence="1" id="KW-0732">Signal</keyword>